<dbReference type="Gene3D" id="1.10.1200.10">
    <property type="entry name" value="ACP-like"/>
    <property type="match status" value="1"/>
</dbReference>
<evidence type="ECO:0000256" key="13">
    <source>
        <dbReference type="RuleBase" id="RU000722"/>
    </source>
</evidence>
<evidence type="ECO:0000313" key="16">
    <source>
        <dbReference type="Proteomes" id="UP000824469"/>
    </source>
</evidence>
<evidence type="ECO:0000256" key="4">
    <source>
        <dbReference type="ARBA" id="ARBA00022450"/>
    </source>
</evidence>
<dbReference type="SUPFAM" id="SSF47336">
    <property type="entry name" value="ACP-like"/>
    <property type="match status" value="1"/>
</dbReference>
<organism evidence="15 16">
    <name type="scientific">Taxus chinensis</name>
    <name type="common">Chinese yew</name>
    <name type="synonym">Taxus wallichiana var. chinensis</name>
    <dbReference type="NCBI Taxonomy" id="29808"/>
    <lineage>
        <taxon>Eukaryota</taxon>
        <taxon>Viridiplantae</taxon>
        <taxon>Streptophyta</taxon>
        <taxon>Embryophyta</taxon>
        <taxon>Tracheophyta</taxon>
        <taxon>Spermatophyta</taxon>
        <taxon>Pinopsida</taxon>
        <taxon>Pinidae</taxon>
        <taxon>Conifers II</taxon>
        <taxon>Cupressales</taxon>
        <taxon>Taxaceae</taxon>
        <taxon>Taxus</taxon>
    </lineage>
</organism>
<dbReference type="Pfam" id="PF00550">
    <property type="entry name" value="PP-binding"/>
    <property type="match status" value="1"/>
</dbReference>
<dbReference type="InterPro" id="IPR036736">
    <property type="entry name" value="ACP-like_sf"/>
</dbReference>
<evidence type="ECO:0000256" key="12">
    <source>
        <dbReference type="ARBA" id="ARBA00023160"/>
    </source>
</evidence>
<comment type="similarity">
    <text evidence="2">Belongs to the acyl carrier protein (ACP) family.</text>
</comment>
<evidence type="ECO:0000256" key="3">
    <source>
        <dbReference type="ARBA" id="ARBA00022448"/>
    </source>
</evidence>
<keyword evidence="11" id="KW-0496">Mitochondrion</keyword>
<evidence type="ECO:0000256" key="9">
    <source>
        <dbReference type="ARBA" id="ARBA00022982"/>
    </source>
</evidence>
<gene>
    <name evidence="15" type="ORF">KI387_014416</name>
</gene>
<keyword evidence="8" id="KW-0809">Transit peptide</keyword>
<name>A0AA38CQM4_TAXCH</name>
<evidence type="ECO:0000256" key="7">
    <source>
        <dbReference type="ARBA" id="ARBA00022832"/>
    </source>
</evidence>
<evidence type="ECO:0000256" key="10">
    <source>
        <dbReference type="ARBA" id="ARBA00023098"/>
    </source>
</evidence>
<evidence type="ECO:0000256" key="6">
    <source>
        <dbReference type="ARBA" id="ARBA00022553"/>
    </source>
</evidence>
<comment type="caution">
    <text evidence="15">The sequence shown here is derived from an EMBL/GenBank/DDBJ whole genome shotgun (WGS) entry which is preliminary data.</text>
</comment>
<dbReference type="GO" id="GO:0005739">
    <property type="term" value="C:mitochondrion"/>
    <property type="evidence" value="ECO:0007669"/>
    <property type="project" value="UniProtKB-SubCell"/>
</dbReference>
<keyword evidence="5 13" id="KW-0444">Lipid biosynthesis</keyword>
<comment type="subcellular location">
    <subcellularLocation>
        <location evidence="1">Mitochondrion</location>
    </subcellularLocation>
</comment>
<keyword evidence="3" id="KW-0813">Transport</keyword>
<keyword evidence="16" id="KW-1185">Reference proteome</keyword>
<dbReference type="PANTHER" id="PTHR20863">
    <property type="entry name" value="ACYL CARRIER PROTEIN"/>
    <property type="match status" value="1"/>
</dbReference>
<dbReference type="AlphaFoldDB" id="A0AA38CQM4"/>
<comment type="function">
    <text evidence="13">Carrier of the growing fatty acid chain in fatty acid biosynthesis.</text>
</comment>
<evidence type="ECO:0000313" key="15">
    <source>
        <dbReference type="EMBL" id="KAH9302833.1"/>
    </source>
</evidence>
<accession>A0AA38CQM4</accession>
<keyword evidence="12 13" id="KW-0275">Fatty acid biosynthesis</keyword>
<dbReference type="HAMAP" id="MF_01217">
    <property type="entry name" value="Acyl_carrier"/>
    <property type="match status" value="1"/>
</dbReference>
<evidence type="ECO:0000256" key="5">
    <source>
        <dbReference type="ARBA" id="ARBA00022516"/>
    </source>
</evidence>
<dbReference type="EMBL" id="JAHRHJ020000009">
    <property type="protein sequence ID" value="KAH9302833.1"/>
    <property type="molecule type" value="Genomic_DNA"/>
</dbReference>
<dbReference type="Proteomes" id="UP000824469">
    <property type="component" value="Unassembled WGS sequence"/>
</dbReference>
<keyword evidence="9" id="KW-0249">Electron transport</keyword>
<reference evidence="15 16" key="1">
    <citation type="journal article" date="2021" name="Nat. Plants">
        <title>The Taxus genome provides insights into paclitaxel biosynthesis.</title>
        <authorList>
            <person name="Xiong X."/>
            <person name="Gou J."/>
            <person name="Liao Q."/>
            <person name="Li Y."/>
            <person name="Zhou Q."/>
            <person name="Bi G."/>
            <person name="Li C."/>
            <person name="Du R."/>
            <person name="Wang X."/>
            <person name="Sun T."/>
            <person name="Guo L."/>
            <person name="Liang H."/>
            <person name="Lu P."/>
            <person name="Wu Y."/>
            <person name="Zhang Z."/>
            <person name="Ro D.K."/>
            <person name="Shang Y."/>
            <person name="Huang S."/>
            <person name="Yan J."/>
        </authorList>
    </citation>
    <scope>NUCLEOTIDE SEQUENCE [LARGE SCALE GENOMIC DNA]</scope>
    <source>
        <strain evidence="15">Ta-2019</strain>
    </source>
</reference>
<keyword evidence="4 13" id="KW-0596">Phosphopantetheine</keyword>
<evidence type="ECO:0000256" key="2">
    <source>
        <dbReference type="ARBA" id="ARBA00010930"/>
    </source>
</evidence>
<evidence type="ECO:0000256" key="1">
    <source>
        <dbReference type="ARBA" id="ARBA00004173"/>
    </source>
</evidence>
<dbReference type="GO" id="GO:0000035">
    <property type="term" value="F:acyl binding"/>
    <property type="evidence" value="ECO:0007669"/>
    <property type="project" value="TreeGrafter"/>
</dbReference>
<keyword evidence="6" id="KW-0597">Phosphoprotein</keyword>
<keyword evidence="7" id="KW-0276">Fatty acid metabolism</keyword>
<dbReference type="InterPro" id="IPR003231">
    <property type="entry name" value="ACP"/>
</dbReference>
<keyword evidence="10" id="KW-0443">Lipid metabolism</keyword>
<evidence type="ECO:0000259" key="14">
    <source>
        <dbReference type="PROSITE" id="PS50075"/>
    </source>
</evidence>
<proteinExistence type="inferred from homology"/>
<dbReference type="GO" id="GO:0000036">
    <property type="term" value="F:acyl carrier activity"/>
    <property type="evidence" value="ECO:0007669"/>
    <property type="project" value="TreeGrafter"/>
</dbReference>
<protein>
    <recommendedName>
        <fullName evidence="13">Acyl carrier protein</fullName>
    </recommendedName>
</protein>
<dbReference type="PROSITE" id="PS50075">
    <property type="entry name" value="CARRIER"/>
    <property type="match status" value="1"/>
</dbReference>
<evidence type="ECO:0000256" key="11">
    <source>
        <dbReference type="ARBA" id="ARBA00023128"/>
    </source>
</evidence>
<dbReference type="PANTHER" id="PTHR20863:SF28">
    <property type="entry name" value="ACYL CARRIER PROTEIN, MITOCHONDRIAL"/>
    <property type="match status" value="1"/>
</dbReference>
<evidence type="ECO:0000256" key="8">
    <source>
        <dbReference type="ARBA" id="ARBA00022946"/>
    </source>
</evidence>
<sequence>MVIEGSKISKQAVGKYKDEVMFGVVIKFLYARLLTLRITNATPLPYEVTDEQVGPSAHFEKDLSLDMLDTVEIMMEMEEEFAIDIPNSEADKMTSCADVIKYVTGHPQAK</sequence>
<dbReference type="InterPro" id="IPR009081">
    <property type="entry name" value="PP-bd_ACP"/>
</dbReference>
<feature type="domain" description="Carrier" evidence="14">
    <location>
        <begin position="27"/>
        <end position="107"/>
    </location>
</feature>